<reference evidence="1 2" key="1">
    <citation type="journal article" date="2017" name="Genome Biol. Evol.">
        <title>Phytophthora megakarya and P. palmivora, closely related causal agents of cacao black pod rot, underwent increases in genome sizes and gene numbers by different mechanisms.</title>
        <authorList>
            <person name="Ali S.S."/>
            <person name="Shao J."/>
            <person name="Lary D.J."/>
            <person name="Kronmiller B."/>
            <person name="Shen D."/>
            <person name="Strem M.D."/>
            <person name="Amoako-Attah I."/>
            <person name="Akrofi A.Y."/>
            <person name="Begoude B.A."/>
            <person name="Ten Hoopen G.M."/>
            <person name="Coulibaly K."/>
            <person name="Kebe B.I."/>
            <person name="Melnick R.L."/>
            <person name="Guiltinan M.J."/>
            <person name="Tyler B.M."/>
            <person name="Meinhardt L.W."/>
            <person name="Bailey B.A."/>
        </authorList>
    </citation>
    <scope>NUCLEOTIDE SEQUENCE [LARGE SCALE GENOMIC DNA]</scope>
    <source>
        <strain evidence="2">sbr112.9</strain>
    </source>
</reference>
<dbReference type="AlphaFoldDB" id="A0A2P4Y9Q5"/>
<organism evidence="1 2">
    <name type="scientific">Phytophthora palmivora</name>
    <dbReference type="NCBI Taxonomy" id="4796"/>
    <lineage>
        <taxon>Eukaryota</taxon>
        <taxon>Sar</taxon>
        <taxon>Stramenopiles</taxon>
        <taxon>Oomycota</taxon>
        <taxon>Peronosporomycetes</taxon>
        <taxon>Peronosporales</taxon>
        <taxon>Peronosporaceae</taxon>
        <taxon>Phytophthora</taxon>
    </lineage>
</organism>
<keyword evidence="2" id="KW-1185">Reference proteome</keyword>
<dbReference type="Proteomes" id="UP000237271">
    <property type="component" value="Unassembled WGS sequence"/>
</dbReference>
<dbReference type="EMBL" id="NCKW01004858">
    <property type="protein sequence ID" value="POM74545.1"/>
    <property type="molecule type" value="Genomic_DNA"/>
</dbReference>
<comment type="caution">
    <text evidence="1">The sequence shown here is derived from an EMBL/GenBank/DDBJ whole genome shotgun (WGS) entry which is preliminary data.</text>
</comment>
<protein>
    <submittedName>
        <fullName evidence="1">Uncharacterized protein</fullName>
    </submittedName>
</protein>
<proteinExistence type="predicted"/>
<sequence length="74" mass="8503">MKVFGYSAYVHITEQYRDKLEHGCASELLSLRKANILPCLTDTPEQPTIESDQHVQMTLYLQLRQLSYTSVTTP</sequence>
<name>A0A2P4Y9Q5_9STRA</name>
<evidence type="ECO:0000313" key="1">
    <source>
        <dbReference type="EMBL" id="POM74545.1"/>
    </source>
</evidence>
<accession>A0A2P4Y9Q5</accession>
<gene>
    <name evidence="1" type="ORF">PHPALM_8486</name>
</gene>
<evidence type="ECO:0000313" key="2">
    <source>
        <dbReference type="Proteomes" id="UP000237271"/>
    </source>
</evidence>